<reference evidence="3" key="1">
    <citation type="submission" date="2023-06" db="EMBL/GenBank/DDBJ databases">
        <title>Genomic analysis of the entomopathogenic nematode Steinernema hermaphroditum.</title>
        <authorList>
            <person name="Schwarz E.M."/>
            <person name="Heppert J.K."/>
            <person name="Baniya A."/>
            <person name="Schwartz H.T."/>
            <person name="Tan C.-H."/>
            <person name="Antoshechkin I."/>
            <person name="Sternberg P.W."/>
            <person name="Goodrich-Blair H."/>
            <person name="Dillman A.R."/>
        </authorList>
    </citation>
    <scope>NUCLEOTIDE SEQUENCE</scope>
    <source>
        <strain evidence="3">PS9179</strain>
        <tissue evidence="3">Whole animal</tissue>
    </source>
</reference>
<comment type="caution">
    <text evidence="3">The sequence shown here is derived from an EMBL/GenBank/DDBJ whole genome shotgun (WGS) entry which is preliminary data.</text>
</comment>
<evidence type="ECO:0000256" key="1">
    <source>
        <dbReference type="SAM" id="Phobius"/>
    </source>
</evidence>
<evidence type="ECO:0000259" key="2">
    <source>
        <dbReference type="PROSITE" id="PS50041"/>
    </source>
</evidence>
<proteinExistence type="predicted"/>
<keyword evidence="1" id="KW-0812">Transmembrane</keyword>
<dbReference type="EMBL" id="JAUCMV010000002">
    <property type="protein sequence ID" value="KAK0420530.1"/>
    <property type="molecule type" value="Genomic_DNA"/>
</dbReference>
<sequence length="186" mass="21099">MNNGATYLRFARVQGPVSSNILMGLMIWRYVLFSFLTLSALLAENASNSIVQNSDFWYVINPNHLSFEEAEQYCILLKGHLASIHSVSEQKLVKQLIKLHGFNKYYAARLGAVRLPNTTTFAWTDQSAWDFDDWQRTEPSVAEGEDTVTMFFGGWVAIDREENLISVCKVPASALRKAMKKLINND</sequence>
<keyword evidence="1" id="KW-0472">Membrane</keyword>
<gene>
    <name evidence="3" type="ORF">QR680_014741</name>
</gene>
<dbReference type="Gene3D" id="3.10.100.10">
    <property type="entry name" value="Mannose-Binding Protein A, subunit A"/>
    <property type="match status" value="1"/>
</dbReference>
<dbReference type="Pfam" id="PF00059">
    <property type="entry name" value="Lectin_C"/>
    <property type="match status" value="1"/>
</dbReference>
<evidence type="ECO:0000313" key="4">
    <source>
        <dbReference type="Proteomes" id="UP001175271"/>
    </source>
</evidence>
<evidence type="ECO:0000313" key="3">
    <source>
        <dbReference type="EMBL" id="KAK0420530.1"/>
    </source>
</evidence>
<keyword evidence="1" id="KW-1133">Transmembrane helix</keyword>
<keyword evidence="4" id="KW-1185">Reference proteome</keyword>
<dbReference type="PANTHER" id="PTHR22803">
    <property type="entry name" value="MANNOSE, PHOSPHOLIPASE, LECTIN RECEPTOR RELATED"/>
    <property type="match status" value="1"/>
</dbReference>
<organism evidence="3 4">
    <name type="scientific">Steinernema hermaphroditum</name>
    <dbReference type="NCBI Taxonomy" id="289476"/>
    <lineage>
        <taxon>Eukaryota</taxon>
        <taxon>Metazoa</taxon>
        <taxon>Ecdysozoa</taxon>
        <taxon>Nematoda</taxon>
        <taxon>Chromadorea</taxon>
        <taxon>Rhabditida</taxon>
        <taxon>Tylenchina</taxon>
        <taxon>Panagrolaimomorpha</taxon>
        <taxon>Strongyloidoidea</taxon>
        <taxon>Steinernematidae</taxon>
        <taxon>Steinernema</taxon>
    </lineage>
</organism>
<dbReference type="SUPFAM" id="SSF56436">
    <property type="entry name" value="C-type lectin-like"/>
    <property type="match status" value="1"/>
</dbReference>
<dbReference type="InterPro" id="IPR001304">
    <property type="entry name" value="C-type_lectin-like"/>
</dbReference>
<dbReference type="InterPro" id="IPR050111">
    <property type="entry name" value="C-type_lectin/snaclec_domain"/>
</dbReference>
<dbReference type="SMART" id="SM00034">
    <property type="entry name" value="CLECT"/>
    <property type="match status" value="1"/>
</dbReference>
<accession>A0AA39M4S6</accession>
<feature type="transmembrane region" description="Helical" evidence="1">
    <location>
        <begin position="21"/>
        <end position="43"/>
    </location>
</feature>
<dbReference type="PROSITE" id="PS50041">
    <property type="entry name" value="C_TYPE_LECTIN_2"/>
    <property type="match status" value="1"/>
</dbReference>
<protein>
    <recommendedName>
        <fullName evidence="2">C-type lectin domain-containing protein</fullName>
    </recommendedName>
</protein>
<dbReference type="AlphaFoldDB" id="A0AA39M4S6"/>
<name>A0AA39M4S6_9BILA</name>
<feature type="domain" description="C-type lectin" evidence="2">
    <location>
        <begin position="58"/>
        <end position="169"/>
    </location>
</feature>
<dbReference type="Proteomes" id="UP001175271">
    <property type="component" value="Unassembled WGS sequence"/>
</dbReference>
<dbReference type="InterPro" id="IPR016187">
    <property type="entry name" value="CTDL_fold"/>
</dbReference>
<dbReference type="InterPro" id="IPR016186">
    <property type="entry name" value="C-type_lectin-like/link_sf"/>
</dbReference>
<dbReference type="CDD" id="cd00037">
    <property type="entry name" value="CLECT"/>
    <property type="match status" value="1"/>
</dbReference>